<sequence length="58" mass="6705">MFPSGKYRKICMSLHVSGEMMKQVTKECLQLIKTILLIGEINMEESLQEISLFKIDLD</sequence>
<organism evidence="1 2">
    <name type="scientific">Rhinolophus ferrumequinum</name>
    <name type="common">Greater horseshoe bat</name>
    <dbReference type="NCBI Taxonomy" id="59479"/>
    <lineage>
        <taxon>Eukaryota</taxon>
        <taxon>Metazoa</taxon>
        <taxon>Chordata</taxon>
        <taxon>Craniata</taxon>
        <taxon>Vertebrata</taxon>
        <taxon>Euteleostomi</taxon>
        <taxon>Mammalia</taxon>
        <taxon>Eutheria</taxon>
        <taxon>Laurasiatheria</taxon>
        <taxon>Chiroptera</taxon>
        <taxon>Yinpterochiroptera</taxon>
        <taxon>Rhinolophoidea</taxon>
        <taxon>Rhinolophidae</taxon>
        <taxon>Rhinolophinae</taxon>
        <taxon>Rhinolophus</taxon>
    </lineage>
</organism>
<evidence type="ECO:0000313" key="1">
    <source>
        <dbReference type="Ensembl" id="ENSRFEP00010011298.1"/>
    </source>
</evidence>
<reference evidence="1" key="4">
    <citation type="submission" date="2025-08" db="UniProtKB">
        <authorList>
            <consortium name="Ensembl"/>
        </authorList>
    </citation>
    <scope>IDENTIFICATION</scope>
</reference>
<evidence type="ECO:0000313" key="2">
    <source>
        <dbReference type="Proteomes" id="UP000472240"/>
    </source>
</evidence>
<reference evidence="1 2" key="1">
    <citation type="journal article" date="2015" name="Annu Rev Anim Biosci">
        <title>The Genome 10K Project: a way forward.</title>
        <authorList>
            <person name="Koepfli K.P."/>
            <person name="Paten B."/>
            <person name="O'Brien S.J."/>
            <person name="Koepfli K.P."/>
            <person name="Paten B."/>
            <person name="Antunes A."/>
            <person name="Belov K."/>
            <person name="Bustamante C."/>
            <person name="Castoe T.A."/>
            <person name="Clawson H."/>
            <person name="Crawford A.J."/>
            <person name="Diekhans M."/>
            <person name="Distel D."/>
            <person name="Durbin R."/>
            <person name="Earl D."/>
            <person name="Fujita M.K."/>
            <person name="Gamble T."/>
            <person name="Georges A."/>
            <person name="Gemmell N."/>
            <person name="Gilbert M.T."/>
            <person name="Graves J.M."/>
            <person name="Green R.E."/>
            <person name="Hickey G."/>
            <person name="Jarvis E.D."/>
            <person name="Johnson W."/>
            <person name="Komissarov A."/>
            <person name="Korf I."/>
            <person name="Kuhn R."/>
            <person name="Larkin D.M."/>
            <person name="Lewin H."/>
            <person name="Lopez J.V."/>
            <person name="Ma J."/>
            <person name="Marques-Bonet T."/>
            <person name="Miller W."/>
            <person name="Murphy R."/>
            <person name="Pevzner P."/>
            <person name="Shapiro B."/>
            <person name="Steiner C."/>
            <person name="Tamazian G."/>
            <person name="Venkatesh B."/>
            <person name="Wang J."/>
            <person name="Wayne R."/>
            <person name="Wiley E."/>
            <person name="Yang H."/>
            <person name="Zhang G."/>
            <person name="Haussler D."/>
            <person name="Ryder O."/>
            <person name="O'Brien S.J."/>
        </authorList>
    </citation>
    <scope>NUCLEOTIDE SEQUENCE</scope>
</reference>
<reference evidence="1 2" key="2">
    <citation type="journal article" date="2018" name="Annu Rev Anim Biosci">
        <title>Bat Biology, Genomes, and the Bat1K Project: To Generate Chromosome-Level Genomes for All Living Bat Species.</title>
        <authorList>
            <person name="Teeling E.C."/>
            <person name="Vernes S.C."/>
            <person name="Davalos L.M."/>
            <person name="Ray D.A."/>
            <person name="Gilbert M.T.P."/>
            <person name="Myers E."/>
        </authorList>
    </citation>
    <scope>NUCLEOTIDE SEQUENCE</scope>
</reference>
<dbReference type="AlphaFoldDB" id="A0A671EHV6"/>
<dbReference type="Proteomes" id="UP000472240">
    <property type="component" value="Chromosome 15"/>
</dbReference>
<name>A0A671EHV6_RHIFE</name>
<reference evidence="1" key="5">
    <citation type="submission" date="2025-09" db="UniProtKB">
        <authorList>
            <consortium name="Ensembl"/>
        </authorList>
    </citation>
    <scope>IDENTIFICATION</scope>
</reference>
<reference evidence="2" key="3">
    <citation type="submission" date="2018-12" db="EMBL/GenBank/DDBJ databases">
        <title>G10K-VGP greater horseshoe bat female genome, primary haplotype.</title>
        <authorList>
            <person name="Teeling E."/>
            <person name="Myers G."/>
            <person name="Vernes S."/>
            <person name="Pippel M."/>
            <person name="Winkler S."/>
            <person name="Fedrigo O."/>
            <person name="Rhie A."/>
            <person name="Koren S."/>
            <person name="Phillippy A."/>
            <person name="Lewin H."/>
            <person name="Damas J."/>
            <person name="Howe K."/>
            <person name="Mountcastle J."/>
            <person name="Jarvis E.D."/>
        </authorList>
    </citation>
    <scope>NUCLEOTIDE SEQUENCE [LARGE SCALE GENOMIC DNA]</scope>
</reference>
<keyword evidence="2" id="KW-1185">Reference proteome</keyword>
<proteinExistence type="predicted"/>
<dbReference type="OMA" id="YRKICMS"/>
<dbReference type="Ensembl" id="ENSRFET00010012367.1">
    <property type="protein sequence ID" value="ENSRFEP00010011298.1"/>
    <property type="gene ID" value="ENSRFEG00010007666.1"/>
</dbReference>
<accession>A0A671EHV6</accession>
<dbReference type="InParanoid" id="A0A671EHV6"/>
<protein>
    <submittedName>
        <fullName evidence="1">Uncharacterized protein</fullName>
    </submittedName>
</protein>